<keyword evidence="3" id="KW-1185">Reference proteome</keyword>
<dbReference type="PANTHER" id="PTHR43155:SF2">
    <property type="entry name" value="CYCLIC DI-GMP PHOSPHODIESTERASE PA4108"/>
    <property type="match status" value="1"/>
</dbReference>
<feature type="domain" description="HD-GYP" evidence="1">
    <location>
        <begin position="22"/>
        <end position="224"/>
    </location>
</feature>
<dbReference type="PANTHER" id="PTHR43155">
    <property type="entry name" value="CYCLIC DI-GMP PHOSPHODIESTERASE PA4108-RELATED"/>
    <property type="match status" value="1"/>
</dbReference>
<sequence length="226" mass="25279">MSHHIIQAFSLQGSDPIFTDSINCTADCSPLSFLLYARDHTPHFSTLVHSIMQWVWEYGMLGEMTREDAALAADMALLHDAGKHLLPASILEKADRLTPEEFHIVQKHPIWGEALLSCSLRERRDTSAFTYAIEICLHHHERWDGAGYPDGLKGMEIPMYVQVVSLSDVYDALVAQRSYRPPMGHRSAANLILSGGCGAFSPVLRSILAKRAQQIEALIYKEAPHE</sequence>
<reference evidence="2 3" key="1">
    <citation type="submission" date="2020-08" db="EMBL/GenBank/DDBJ databases">
        <authorList>
            <person name="Liu C."/>
            <person name="Sun Q."/>
        </authorList>
    </citation>
    <scope>NUCLEOTIDE SEQUENCE [LARGE SCALE GENOMIC DNA]</scope>
    <source>
        <strain evidence="2 3">NSJ-62</strain>
    </source>
</reference>
<evidence type="ECO:0000313" key="2">
    <source>
        <dbReference type="EMBL" id="QNL44074.1"/>
    </source>
</evidence>
<dbReference type="KEGG" id="ohi:H8790_11590"/>
<dbReference type="Proteomes" id="UP000515960">
    <property type="component" value="Chromosome"/>
</dbReference>
<evidence type="ECO:0000313" key="3">
    <source>
        <dbReference type="Proteomes" id="UP000515960"/>
    </source>
</evidence>
<name>A0A7G9B3E3_9FIRM</name>
<dbReference type="InterPro" id="IPR037522">
    <property type="entry name" value="HD_GYP_dom"/>
</dbReference>
<protein>
    <submittedName>
        <fullName evidence="2">HD domain-containing protein</fullName>
    </submittedName>
</protein>
<dbReference type="InterPro" id="IPR003607">
    <property type="entry name" value="HD/PDEase_dom"/>
</dbReference>
<dbReference type="CDD" id="cd00077">
    <property type="entry name" value="HDc"/>
    <property type="match status" value="1"/>
</dbReference>
<dbReference type="SUPFAM" id="SSF109604">
    <property type="entry name" value="HD-domain/PDEase-like"/>
    <property type="match status" value="1"/>
</dbReference>
<proteinExistence type="predicted"/>
<dbReference type="EMBL" id="CP060490">
    <property type="protein sequence ID" value="QNL44074.1"/>
    <property type="molecule type" value="Genomic_DNA"/>
</dbReference>
<organism evidence="2 3">
    <name type="scientific">Oscillibacter hominis</name>
    <dbReference type="NCBI Taxonomy" id="2763056"/>
    <lineage>
        <taxon>Bacteria</taxon>
        <taxon>Bacillati</taxon>
        <taxon>Bacillota</taxon>
        <taxon>Clostridia</taxon>
        <taxon>Eubacteriales</taxon>
        <taxon>Oscillospiraceae</taxon>
        <taxon>Oscillibacter</taxon>
    </lineage>
</organism>
<dbReference type="Gene3D" id="1.10.3210.10">
    <property type="entry name" value="Hypothetical protein af1432"/>
    <property type="match status" value="1"/>
</dbReference>
<dbReference type="RefSeq" id="WP_187332675.1">
    <property type="nucleotide sequence ID" value="NZ_CP060490.1"/>
</dbReference>
<accession>A0A7G9B3E3</accession>
<evidence type="ECO:0000259" key="1">
    <source>
        <dbReference type="PROSITE" id="PS51832"/>
    </source>
</evidence>
<dbReference type="PROSITE" id="PS51832">
    <property type="entry name" value="HD_GYP"/>
    <property type="match status" value="1"/>
</dbReference>
<dbReference type="Pfam" id="PF13487">
    <property type="entry name" value="HD_5"/>
    <property type="match status" value="1"/>
</dbReference>
<gene>
    <name evidence="2" type="ORF">H8790_11590</name>
</gene>
<dbReference type="AlphaFoldDB" id="A0A7G9B3E3"/>